<evidence type="ECO:0000256" key="4">
    <source>
        <dbReference type="ARBA" id="ARBA00022801"/>
    </source>
</evidence>
<reference evidence="12" key="1">
    <citation type="journal article" date="2020" name="mSystems">
        <title>Genome- and Community-Level Interaction Insights into Carbon Utilization and Element Cycling Functions of Hydrothermarchaeota in Hydrothermal Sediment.</title>
        <authorList>
            <person name="Zhou Z."/>
            <person name="Liu Y."/>
            <person name="Xu W."/>
            <person name="Pan J."/>
            <person name="Luo Z.H."/>
            <person name="Li M."/>
        </authorList>
    </citation>
    <scope>NUCLEOTIDE SEQUENCE [LARGE SCALE GENOMIC DNA]</scope>
    <source>
        <strain evidence="12">HyVt-324</strain>
    </source>
</reference>
<evidence type="ECO:0000256" key="5">
    <source>
        <dbReference type="ARBA" id="ARBA00022842"/>
    </source>
</evidence>
<feature type="domain" description="HD" evidence="11">
    <location>
        <begin position="467"/>
        <end position="589"/>
    </location>
</feature>
<dbReference type="CDD" id="cd04899">
    <property type="entry name" value="ACT_ACR-UUR-like_2"/>
    <property type="match status" value="1"/>
</dbReference>
<dbReference type="HAMAP" id="MF_00277">
    <property type="entry name" value="PII_uridylyl_transf"/>
    <property type="match status" value="1"/>
</dbReference>
<keyword evidence="1 8" id="KW-0808">Transferase</keyword>
<dbReference type="InterPro" id="IPR006674">
    <property type="entry name" value="HD_domain"/>
</dbReference>
<feature type="compositionally biased region" description="Polar residues" evidence="9">
    <location>
        <begin position="891"/>
        <end position="903"/>
    </location>
</feature>
<comment type="catalytic activity">
    <reaction evidence="8">
        <text>[protein-PII]-uridylyl-L-tyrosine + H2O = [protein-PII]-L-tyrosine + UMP + H(+)</text>
        <dbReference type="Rhea" id="RHEA:48600"/>
        <dbReference type="Rhea" id="RHEA-COMP:12147"/>
        <dbReference type="Rhea" id="RHEA-COMP:12148"/>
        <dbReference type="ChEBI" id="CHEBI:15377"/>
        <dbReference type="ChEBI" id="CHEBI:15378"/>
        <dbReference type="ChEBI" id="CHEBI:46858"/>
        <dbReference type="ChEBI" id="CHEBI:57865"/>
        <dbReference type="ChEBI" id="CHEBI:90602"/>
    </reaction>
</comment>
<comment type="function">
    <text evidence="8">Modifies, by uridylylation and deuridylylation, the PII regulatory proteins (GlnB and homologs), in response to the nitrogen status of the cell that GlnD senses through the glutamine level. Under low glutamine levels, catalyzes the conversion of the PII proteins and UTP to PII-UMP and PPi, while under higher glutamine levels, GlnD hydrolyzes PII-UMP to PII and UMP (deuridylylation). Thus, controls uridylylation state and activity of the PII proteins, and plays an important role in the regulation of nitrogen metabolism.</text>
</comment>
<evidence type="ECO:0000259" key="11">
    <source>
        <dbReference type="PROSITE" id="PS51831"/>
    </source>
</evidence>
<feature type="region of interest" description="Uridylyltransferase" evidence="8">
    <location>
        <begin position="1"/>
        <end position="348"/>
    </location>
</feature>
<dbReference type="Pfam" id="PF01842">
    <property type="entry name" value="ACT"/>
    <property type="match status" value="1"/>
</dbReference>
<comment type="catalytic activity">
    <reaction evidence="8">
        <text>[protein-PII]-L-tyrosine + UTP = [protein-PII]-uridylyl-L-tyrosine + diphosphate</text>
        <dbReference type="Rhea" id="RHEA:13673"/>
        <dbReference type="Rhea" id="RHEA-COMP:12147"/>
        <dbReference type="Rhea" id="RHEA-COMP:12148"/>
        <dbReference type="ChEBI" id="CHEBI:33019"/>
        <dbReference type="ChEBI" id="CHEBI:46398"/>
        <dbReference type="ChEBI" id="CHEBI:46858"/>
        <dbReference type="ChEBI" id="CHEBI:90602"/>
        <dbReference type="EC" id="2.7.7.59"/>
    </reaction>
</comment>
<dbReference type="InterPro" id="IPR043519">
    <property type="entry name" value="NT_sf"/>
</dbReference>
<dbReference type="CDD" id="cd00077">
    <property type="entry name" value="HDc"/>
    <property type="match status" value="1"/>
</dbReference>
<dbReference type="GO" id="GO:0008893">
    <property type="term" value="F:guanosine-3',5'-bis(diphosphate) 3'-diphosphatase activity"/>
    <property type="evidence" value="ECO:0007669"/>
    <property type="project" value="UniProtKB-EC"/>
</dbReference>
<dbReference type="GO" id="GO:0008081">
    <property type="term" value="F:phosphoric diester hydrolase activity"/>
    <property type="evidence" value="ECO:0007669"/>
    <property type="project" value="UniProtKB-UniRule"/>
</dbReference>
<name>A0A7V1BMU9_9GAMM</name>
<dbReference type="CDD" id="cd05401">
    <property type="entry name" value="NT_GlnE_GlnD_like"/>
    <property type="match status" value="1"/>
</dbReference>
<gene>
    <name evidence="8" type="primary">glnD</name>
    <name evidence="12" type="ORF">ENH64_06630</name>
</gene>
<evidence type="ECO:0000256" key="8">
    <source>
        <dbReference type="HAMAP-Rule" id="MF_00277"/>
    </source>
</evidence>
<comment type="caution">
    <text evidence="8">Lacks conserved residue(s) required for the propagation of feature annotation.</text>
</comment>
<dbReference type="AlphaFoldDB" id="A0A7V1BMU9"/>
<dbReference type="InterPro" id="IPR003607">
    <property type="entry name" value="HD/PDEase_dom"/>
</dbReference>
<dbReference type="NCBIfam" id="TIGR01693">
    <property type="entry name" value="UTase_glnD"/>
    <property type="match status" value="1"/>
</dbReference>
<dbReference type="InterPro" id="IPR010043">
    <property type="entry name" value="UTase/UR"/>
</dbReference>
<keyword evidence="3" id="KW-0677">Repeat</keyword>
<feature type="domain" description="ACT" evidence="10">
    <location>
        <begin position="712"/>
        <end position="799"/>
    </location>
</feature>
<dbReference type="SUPFAM" id="SSF81301">
    <property type="entry name" value="Nucleotidyltransferase"/>
    <property type="match status" value="1"/>
</dbReference>
<evidence type="ECO:0000256" key="7">
    <source>
        <dbReference type="ARBA" id="ARBA00047968"/>
    </source>
</evidence>
<sequence>MNATPEAVAVDNELFDPGQFQAELALKSSPIAAFKKAIRHADNVLKARFNGGRDIRKLILEKAWFTDQILTQAWTRLECASDPAIALLAVGGYGRCELHPHSDIDLLILLREGNADAYRNSIEQFLMMLWDIGLEVGQSVRSVDDCRQEARADITVITNLMESRTLAGDETLRQAMIEALGTQHMWTDAEYFRAKRAEQQARHAKFNDTEYNLEPNVKSSPGGLRDIQTIGWVALRHFGTNDLRKLVDHGFVNEPEYNILVSGQAFLWQVRFVLHNLAGRAEDRLLFDYQRTLARLLGYEDNDSKLAVERFMQKYYRVVMALSQLNDLLMQHFEEILLRDAEAADITPLNPRFQIRNHYIEVTHQQVFRRTPFALLEVFLLMAQHPDIRGVRADTIRLLRDHRHLIDDEFRADLRNTSLFIELLRCREGIHRNLRRMNRYGILGRYLPEFGKIVGQMQHDLFHIYTVDAHTLNLIKHLRKLGRPDYQEKYPLAWRIFNRLPKPDLLYMAGLYHDIAKGRGGDHSELGKVDAEAFCKRHHLPAWDTHLVAWLVENHLIMSTTAQRKDISDPLVIHDFAVQMGNQVRLDYLYVLTIADINATNPTLWNSWRASLLRQLYTETKRALRRGLDNPPNREEHIRQTQEAALNILVRGGLDEEDAEALWTQLGDDYFLRHTASDVAWHTEAICQHPDHQGPLVLIKETAQREFEGATQIFIYTPEQNDLFAVTVAAMDQLNLSIQDARIITSTSRFSLDTYIVLDADGTSIGDNPERIRQIKRELIESLFDPDSYPSIIHRRVPRQLKHFAFAPEVTIFNDHEGQHTILELSAPDRPGLLARMGKIFLDFDISVQNAKIVTLGERVDDVFVLTDAHNQPLSDPELCARLQTTIIDTLGSSTQQSDNNQPRHIVIGP</sequence>
<dbReference type="InterPro" id="IPR002912">
    <property type="entry name" value="ACT_dom"/>
</dbReference>
<dbReference type="EC" id="3.1.4.-" evidence="8"/>
<dbReference type="NCBIfam" id="NF001366">
    <property type="entry name" value="PRK00275.1"/>
    <property type="match status" value="1"/>
</dbReference>
<dbReference type="GO" id="GO:0008773">
    <property type="term" value="F:[protein-PII] uridylyltransferase activity"/>
    <property type="evidence" value="ECO:0007669"/>
    <property type="project" value="UniProtKB-UniRule"/>
</dbReference>
<comment type="catalytic activity">
    <reaction evidence="7">
        <text>guanosine 3',5'-bis(diphosphate) + H2O = GDP + diphosphate + H(+)</text>
        <dbReference type="Rhea" id="RHEA:14253"/>
        <dbReference type="ChEBI" id="CHEBI:15377"/>
        <dbReference type="ChEBI" id="CHEBI:15378"/>
        <dbReference type="ChEBI" id="CHEBI:33019"/>
        <dbReference type="ChEBI" id="CHEBI:58189"/>
        <dbReference type="ChEBI" id="CHEBI:77828"/>
        <dbReference type="EC" id="3.1.7.2"/>
    </reaction>
</comment>
<dbReference type="Gene3D" id="1.10.3090.10">
    <property type="entry name" value="cca-adding enzyme, domain 2"/>
    <property type="match status" value="1"/>
</dbReference>
<keyword evidence="6 8" id="KW-0511">Multifunctional enzyme</keyword>
<evidence type="ECO:0000313" key="12">
    <source>
        <dbReference type="EMBL" id="HDZ56142.1"/>
    </source>
</evidence>
<dbReference type="PIRSF" id="PIRSF006288">
    <property type="entry name" value="PII_uridyltransf"/>
    <property type="match status" value="1"/>
</dbReference>
<dbReference type="SUPFAM" id="SSF81593">
    <property type="entry name" value="Nucleotidyltransferase substrate binding subunit/domain"/>
    <property type="match status" value="1"/>
</dbReference>
<comment type="activity regulation">
    <text evidence="8">Uridylyltransferase (UTase) activity is inhibited by glutamine, while glutamine activates uridylyl-removing (UR) activity.</text>
</comment>
<feature type="domain" description="ACT" evidence="10">
    <location>
        <begin position="822"/>
        <end position="901"/>
    </location>
</feature>
<comment type="similarity">
    <text evidence="8">Belongs to the GlnD family.</text>
</comment>
<dbReference type="Gene3D" id="1.20.120.330">
    <property type="entry name" value="Nucleotidyltransferases domain 2"/>
    <property type="match status" value="1"/>
</dbReference>
<comment type="cofactor">
    <cofactor evidence="8">
        <name>Mg(2+)</name>
        <dbReference type="ChEBI" id="CHEBI:18420"/>
    </cofactor>
</comment>
<dbReference type="SMART" id="SM00471">
    <property type="entry name" value="HDc"/>
    <property type="match status" value="1"/>
</dbReference>
<dbReference type="PROSITE" id="PS51671">
    <property type="entry name" value="ACT"/>
    <property type="match status" value="2"/>
</dbReference>
<organism evidence="12">
    <name type="scientific">Halopseudomonas xinjiangensis</name>
    <dbReference type="NCBI Taxonomy" id="487184"/>
    <lineage>
        <taxon>Bacteria</taxon>
        <taxon>Pseudomonadati</taxon>
        <taxon>Pseudomonadota</taxon>
        <taxon>Gammaproteobacteria</taxon>
        <taxon>Pseudomonadales</taxon>
        <taxon>Pseudomonadaceae</taxon>
        <taxon>Halopseudomonas</taxon>
    </lineage>
</organism>
<dbReference type="Pfam" id="PF01966">
    <property type="entry name" value="HD"/>
    <property type="match status" value="1"/>
</dbReference>
<dbReference type="SUPFAM" id="SSF55021">
    <property type="entry name" value="ACT-like"/>
    <property type="match status" value="1"/>
</dbReference>
<dbReference type="SUPFAM" id="SSF109604">
    <property type="entry name" value="HD-domain/PDEase-like"/>
    <property type="match status" value="1"/>
</dbReference>
<feature type="region of interest" description="Disordered" evidence="9">
    <location>
        <begin position="891"/>
        <end position="910"/>
    </location>
</feature>
<dbReference type="CDD" id="cd04900">
    <property type="entry name" value="ACT_UUR-like_1"/>
    <property type="match status" value="1"/>
</dbReference>
<dbReference type="InterPro" id="IPR045865">
    <property type="entry name" value="ACT-like_dom_sf"/>
</dbReference>
<dbReference type="FunFam" id="1.10.3090.10:FF:000005">
    <property type="entry name" value="Bifunctional uridylyltransferase/uridylyl-removing enzyme"/>
    <property type="match status" value="1"/>
</dbReference>
<evidence type="ECO:0000259" key="10">
    <source>
        <dbReference type="PROSITE" id="PS51671"/>
    </source>
</evidence>
<dbReference type="PROSITE" id="PS51831">
    <property type="entry name" value="HD"/>
    <property type="match status" value="1"/>
</dbReference>
<keyword evidence="4 8" id="KW-0378">Hydrolase</keyword>
<dbReference type="EC" id="2.7.7.59" evidence="8"/>
<dbReference type="PANTHER" id="PTHR47320:SF1">
    <property type="entry name" value="BIFUNCTIONAL URIDYLYLTRANSFERASE_URIDYLYL-REMOVING ENZYME"/>
    <property type="match status" value="1"/>
</dbReference>
<evidence type="ECO:0000256" key="1">
    <source>
        <dbReference type="ARBA" id="ARBA00022679"/>
    </source>
</evidence>
<accession>A0A7V1BMU9</accession>
<proteinExistence type="inferred from homology"/>
<evidence type="ECO:0000256" key="9">
    <source>
        <dbReference type="SAM" id="MobiDB-lite"/>
    </source>
</evidence>
<dbReference type="GO" id="GO:0006808">
    <property type="term" value="P:regulation of nitrogen utilization"/>
    <property type="evidence" value="ECO:0007669"/>
    <property type="project" value="UniProtKB-UniRule"/>
</dbReference>
<comment type="domain">
    <text evidence="8">Has four distinct domains: an N-terminal nucleotidyltransferase (NT) domain responsible for UTase activity, a central HD domain that encodes UR activity, and two C-terminal ACT domains that seem to have a role in glutamine sensing.</text>
</comment>
<protein>
    <recommendedName>
        <fullName evidence="8">Bifunctional uridylyltransferase/uridylyl-removing enzyme</fullName>
        <shortName evidence="8">UTase/UR</shortName>
    </recommendedName>
    <alternativeName>
        <fullName evidence="8">Bifunctional [protein-PII] modification enzyme</fullName>
    </alternativeName>
    <alternativeName>
        <fullName evidence="8">Bifunctional nitrogen sensor protein</fullName>
    </alternativeName>
    <domain>
        <recommendedName>
            <fullName evidence="8">[Protein-PII] uridylyltransferase</fullName>
            <shortName evidence="8">PII uridylyltransferase</shortName>
            <shortName evidence="8">UTase</shortName>
            <ecNumber evidence="8">2.7.7.59</ecNumber>
        </recommendedName>
    </domain>
    <domain>
        <recommendedName>
            <fullName evidence="8">[Protein-PII]-UMP uridylyl-removing enzyme</fullName>
            <shortName evidence="8">UR</shortName>
            <ecNumber evidence="8">3.1.4.-</ecNumber>
        </recommendedName>
    </domain>
</protein>
<comment type="caution">
    <text evidence="12">The sequence shown here is derived from an EMBL/GenBank/DDBJ whole genome shotgun (WGS) entry which is preliminary data.</text>
</comment>
<evidence type="ECO:0000256" key="6">
    <source>
        <dbReference type="ARBA" id="ARBA00023268"/>
    </source>
</evidence>
<evidence type="ECO:0000256" key="2">
    <source>
        <dbReference type="ARBA" id="ARBA00022695"/>
    </source>
</evidence>
<dbReference type="PANTHER" id="PTHR47320">
    <property type="entry name" value="BIFUNCTIONAL URIDYLYLTRANSFERASE/URIDYLYL-REMOVING ENZYME"/>
    <property type="match status" value="1"/>
</dbReference>
<dbReference type="Pfam" id="PF08335">
    <property type="entry name" value="GlnD_UR_UTase"/>
    <property type="match status" value="1"/>
</dbReference>
<keyword evidence="5 8" id="KW-0460">Magnesium</keyword>
<keyword evidence="2 8" id="KW-0548">Nucleotidyltransferase</keyword>
<dbReference type="Proteomes" id="UP000885703">
    <property type="component" value="Unassembled WGS sequence"/>
</dbReference>
<dbReference type="InterPro" id="IPR013546">
    <property type="entry name" value="PII_UdlTrfase/GS_AdlTrfase"/>
</dbReference>
<dbReference type="EMBL" id="DRFO01000017">
    <property type="protein sequence ID" value="HDZ56142.1"/>
    <property type="molecule type" value="Genomic_DNA"/>
</dbReference>
<evidence type="ECO:0000256" key="3">
    <source>
        <dbReference type="ARBA" id="ARBA00022737"/>
    </source>
</evidence>